<feature type="binding site" evidence="7">
    <location>
        <position position="261"/>
    </location>
    <ligand>
        <name>FMN</name>
        <dbReference type="ChEBI" id="CHEBI:58210"/>
    </ligand>
</feature>
<keyword evidence="9" id="KW-0503">Monooxygenase</keyword>
<protein>
    <submittedName>
        <fullName evidence="9">Nitronate monooxygenase family protein</fullName>
    </submittedName>
</protein>
<evidence type="ECO:0000256" key="7">
    <source>
        <dbReference type="PIRSR" id="PIRSR000138-2"/>
    </source>
</evidence>
<dbReference type="CDD" id="cd02809">
    <property type="entry name" value="alpha_hydroxyacid_oxid_FMN"/>
    <property type="match status" value="1"/>
</dbReference>
<feature type="binding site" evidence="7">
    <location>
        <position position="288"/>
    </location>
    <ligand>
        <name>glyoxylate</name>
        <dbReference type="ChEBI" id="CHEBI:36655"/>
    </ligand>
</feature>
<comment type="similarity">
    <text evidence="5">Belongs to the FMN-dependent alpha-hydroxy acid dehydrogenase family.</text>
</comment>
<dbReference type="GO" id="GO:0010181">
    <property type="term" value="F:FMN binding"/>
    <property type="evidence" value="ECO:0007669"/>
    <property type="project" value="InterPro"/>
</dbReference>
<feature type="binding site" evidence="7">
    <location>
        <position position="114"/>
    </location>
    <ligand>
        <name>FMN</name>
        <dbReference type="ChEBI" id="CHEBI:58210"/>
    </ligand>
</feature>
<dbReference type="PANTHER" id="PTHR10578:SF107">
    <property type="entry name" value="2-HYDROXYACID OXIDASE 1"/>
    <property type="match status" value="1"/>
</dbReference>
<feature type="binding site" evidence="7">
    <location>
        <begin position="85"/>
        <end position="87"/>
    </location>
    <ligand>
        <name>FMN</name>
        <dbReference type="ChEBI" id="CHEBI:58210"/>
    </ligand>
</feature>
<feature type="binding site" evidence="7">
    <location>
        <position position="134"/>
    </location>
    <ligand>
        <name>FMN</name>
        <dbReference type="ChEBI" id="CHEBI:58210"/>
    </ligand>
</feature>
<evidence type="ECO:0000256" key="1">
    <source>
        <dbReference type="ARBA" id="ARBA00001917"/>
    </source>
</evidence>
<dbReference type="AlphaFoldDB" id="A0A127QDU1"/>
<dbReference type="InterPro" id="IPR013785">
    <property type="entry name" value="Aldolase_TIM"/>
</dbReference>
<dbReference type="InterPro" id="IPR000262">
    <property type="entry name" value="FMN-dep_DH"/>
</dbReference>
<feature type="active site" description="Proton acceptor" evidence="6">
    <location>
        <position position="285"/>
    </location>
</feature>
<evidence type="ECO:0000313" key="10">
    <source>
        <dbReference type="Proteomes" id="UP000071778"/>
    </source>
</evidence>
<dbReference type="Pfam" id="PF01070">
    <property type="entry name" value="FMN_dh"/>
    <property type="match status" value="1"/>
</dbReference>
<organism evidence="9 10">
    <name type="scientific">Collimonas arenae</name>
    <dbReference type="NCBI Taxonomy" id="279058"/>
    <lineage>
        <taxon>Bacteria</taxon>
        <taxon>Pseudomonadati</taxon>
        <taxon>Pseudomonadota</taxon>
        <taxon>Betaproteobacteria</taxon>
        <taxon>Burkholderiales</taxon>
        <taxon>Oxalobacteraceae</taxon>
        <taxon>Collimonas</taxon>
    </lineage>
</organism>
<evidence type="ECO:0000256" key="4">
    <source>
        <dbReference type="ARBA" id="ARBA00023002"/>
    </source>
</evidence>
<sequence>MRKQKLLERQFLCLGDFEKAAKRHLPRPFFEYIAGGAETNQSLRDNATVFSEYGFIPRYMVDVRRRDTRVSLLGRKYDAPFGIAPMGIAALWAYRGDIVLARGACRANIPMILSGSSLIRLEEVASENEDAWFQAYLPGDDEGVIQLVERASTAGYRVLVVTVDCPVGANRENNVRAGFSTPMRPSLRLAWQGLTHPRWTVGTFLRTLASHGMPHFENNHVGRGVPIFSPTLERDLGERAHINWRHLEAIRRLWRGQLVVKGLLDVRDAKTAVSLGADAIVVSNHGGRQLDGAVSPLRVLPRIVSACPEIPIIFDSGLRRGSDVLKALALGAKFVLLGRPFAYAASVAGEEGVMRAIQILKDEVSRNMALLGLSSLGELNDSFLERIHGHDLDVRYNVDNIHA</sequence>
<dbReference type="GO" id="GO:0005886">
    <property type="term" value="C:plasma membrane"/>
    <property type="evidence" value="ECO:0007669"/>
    <property type="project" value="TreeGrafter"/>
</dbReference>
<reference evidence="9 10" key="1">
    <citation type="submission" date="2015-11" db="EMBL/GenBank/DDBJ databases">
        <title>Exploring the genomic traits of fungus-feeding bacterial genus Collimonas.</title>
        <authorList>
            <person name="Song C."/>
            <person name="Schmidt R."/>
            <person name="de Jager V."/>
            <person name="Krzyzanowska D."/>
            <person name="Jongedijk E."/>
            <person name="Cankar K."/>
            <person name="Beekwilder J."/>
            <person name="van Veen A."/>
            <person name="de Boer W."/>
            <person name="van Veen J.A."/>
            <person name="Garbeva P."/>
        </authorList>
    </citation>
    <scope>NUCLEOTIDE SEQUENCE [LARGE SCALE GENOMIC DNA]</scope>
    <source>
        <strain evidence="9 10">Ter282</strain>
    </source>
</reference>
<dbReference type="SUPFAM" id="SSF51395">
    <property type="entry name" value="FMN-linked oxidoreductases"/>
    <property type="match status" value="1"/>
</dbReference>
<gene>
    <name evidence="9" type="ORF">CAter282_0413</name>
</gene>
<feature type="binding site" evidence="7">
    <location>
        <position position="162"/>
    </location>
    <ligand>
        <name>FMN</name>
        <dbReference type="ChEBI" id="CHEBI:58210"/>
    </ligand>
</feature>
<dbReference type="Proteomes" id="UP000071778">
    <property type="component" value="Chromosome"/>
</dbReference>
<feature type="binding site" evidence="7">
    <location>
        <position position="171"/>
    </location>
    <ligand>
        <name>glyoxylate</name>
        <dbReference type="ChEBI" id="CHEBI:36655"/>
    </ligand>
</feature>
<dbReference type="PANTHER" id="PTHR10578">
    <property type="entry name" value="S -2-HYDROXY-ACID OXIDASE-RELATED"/>
    <property type="match status" value="1"/>
</dbReference>
<evidence type="ECO:0000313" key="9">
    <source>
        <dbReference type="EMBL" id="AMP08229.1"/>
    </source>
</evidence>
<keyword evidence="2 7" id="KW-0285">Flavoprotein</keyword>
<dbReference type="InterPro" id="IPR037396">
    <property type="entry name" value="FMN_HAD"/>
</dbReference>
<dbReference type="InterPro" id="IPR008259">
    <property type="entry name" value="FMN_hydac_DH_AS"/>
</dbReference>
<dbReference type="GO" id="GO:0004497">
    <property type="term" value="F:monooxygenase activity"/>
    <property type="evidence" value="ECO:0007669"/>
    <property type="project" value="UniProtKB-KW"/>
</dbReference>
<feature type="binding site" evidence="7">
    <location>
        <position position="32"/>
    </location>
    <ligand>
        <name>glyoxylate</name>
        <dbReference type="ChEBI" id="CHEBI:36655"/>
    </ligand>
</feature>
<dbReference type="PIRSF" id="PIRSF000138">
    <property type="entry name" value="Al-hdrx_acd_dh"/>
    <property type="match status" value="1"/>
</dbReference>
<keyword evidence="3 7" id="KW-0288">FMN</keyword>
<evidence type="ECO:0000259" key="8">
    <source>
        <dbReference type="PROSITE" id="PS51349"/>
    </source>
</evidence>
<evidence type="ECO:0000256" key="3">
    <source>
        <dbReference type="ARBA" id="ARBA00022643"/>
    </source>
</evidence>
<feature type="domain" description="FMN hydroxy acid dehydrogenase" evidence="8">
    <location>
        <begin position="6"/>
        <end position="389"/>
    </location>
</feature>
<feature type="binding site" evidence="7">
    <location>
        <begin position="315"/>
        <end position="319"/>
    </location>
    <ligand>
        <name>FMN</name>
        <dbReference type="ChEBI" id="CHEBI:58210"/>
    </ligand>
</feature>
<proteinExistence type="inferred from homology"/>
<feature type="binding site" evidence="7">
    <location>
        <position position="283"/>
    </location>
    <ligand>
        <name>FMN</name>
        <dbReference type="ChEBI" id="CHEBI:58210"/>
    </ligand>
</feature>
<evidence type="ECO:0000256" key="6">
    <source>
        <dbReference type="PIRSR" id="PIRSR000138-1"/>
    </source>
</evidence>
<dbReference type="FunFam" id="3.20.20.70:FF:000029">
    <property type="entry name" value="L-lactate dehydrogenase"/>
    <property type="match status" value="1"/>
</dbReference>
<keyword evidence="10" id="KW-1185">Reference proteome</keyword>
<dbReference type="InterPro" id="IPR012133">
    <property type="entry name" value="Alpha-hydoxy_acid_DH_FMN"/>
</dbReference>
<evidence type="ECO:0000256" key="5">
    <source>
        <dbReference type="ARBA" id="ARBA00024042"/>
    </source>
</evidence>
<feature type="binding site" evidence="7">
    <location>
        <position position="136"/>
    </location>
    <ligand>
        <name>glyoxylate</name>
        <dbReference type="ChEBI" id="CHEBI:36655"/>
    </ligand>
</feature>
<keyword evidence="4" id="KW-0560">Oxidoreductase</keyword>
<dbReference type="GO" id="GO:0004459">
    <property type="term" value="F:L-lactate dehydrogenase (NAD+) activity"/>
    <property type="evidence" value="ECO:0007669"/>
    <property type="project" value="TreeGrafter"/>
</dbReference>
<feature type="binding site" evidence="7">
    <location>
        <begin position="338"/>
        <end position="339"/>
    </location>
    <ligand>
        <name>FMN</name>
        <dbReference type="ChEBI" id="CHEBI:58210"/>
    </ligand>
</feature>
<feature type="binding site" evidence="7">
    <location>
        <position position="285"/>
    </location>
    <ligand>
        <name>glyoxylate</name>
        <dbReference type="ChEBI" id="CHEBI:36655"/>
    </ligand>
</feature>
<dbReference type="RefSeq" id="WP_061536909.1">
    <property type="nucleotide sequence ID" value="NZ_CP013235.1"/>
</dbReference>
<comment type="cofactor">
    <cofactor evidence="1">
        <name>FMN</name>
        <dbReference type="ChEBI" id="CHEBI:58210"/>
    </cofactor>
</comment>
<dbReference type="Gene3D" id="3.20.20.70">
    <property type="entry name" value="Aldolase class I"/>
    <property type="match status" value="1"/>
</dbReference>
<dbReference type="PROSITE" id="PS51349">
    <property type="entry name" value="FMN_HYDROXY_ACID_DH_2"/>
    <property type="match status" value="1"/>
</dbReference>
<evidence type="ECO:0000256" key="2">
    <source>
        <dbReference type="ARBA" id="ARBA00022630"/>
    </source>
</evidence>
<name>A0A127QDU1_9BURK</name>
<dbReference type="PROSITE" id="PS00557">
    <property type="entry name" value="FMN_HYDROXY_ACID_DH_1"/>
    <property type="match status" value="1"/>
</dbReference>
<dbReference type="EMBL" id="CP013235">
    <property type="protein sequence ID" value="AMP08229.1"/>
    <property type="molecule type" value="Genomic_DNA"/>
</dbReference>
<dbReference type="PATRIC" id="fig|279058.18.peg.415"/>
<accession>A0A127QDU1</accession>
<dbReference type="GO" id="GO:0009060">
    <property type="term" value="P:aerobic respiration"/>
    <property type="evidence" value="ECO:0007669"/>
    <property type="project" value="TreeGrafter"/>
</dbReference>